<evidence type="ECO:0000256" key="5">
    <source>
        <dbReference type="ARBA" id="ARBA00023002"/>
    </source>
</evidence>
<dbReference type="PRINTS" id="PR00411">
    <property type="entry name" value="PNDRDTASEI"/>
</dbReference>
<evidence type="ECO:0000256" key="1">
    <source>
        <dbReference type="ARBA" id="ARBA00001974"/>
    </source>
</evidence>
<dbReference type="EMBL" id="LNYY01000005">
    <property type="protein sequence ID" value="KTD71037.1"/>
    <property type="molecule type" value="Genomic_DNA"/>
</dbReference>
<dbReference type="PANTHER" id="PTHR42913">
    <property type="entry name" value="APOPTOSIS-INDUCING FACTOR 1"/>
    <property type="match status" value="1"/>
</dbReference>
<evidence type="ECO:0000259" key="6">
    <source>
        <dbReference type="Pfam" id="PF07992"/>
    </source>
</evidence>
<evidence type="ECO:0000313" key="8">
    <source>
        <dbReference type="Proteomes" id="UP000054926"/>
    </source>
</evidence>
<dbReference type="InterPro" id="IPR023753">
    <property type="entry name" value="FAD/NAD-binding_dom"/>
</dbReference>
<gene>
    <name evidence="7" type="primary">ndh</name>
    <name evidence="7" type="ORF">Lste_0361</name>
</gene>
<evidence type="ECO:0000256" key="3">
    <source>
        <dbReference type="ARBA" id="ARBA00022630"/>
    </source>
</evidence>
<comment type="caution">
    <text evidence="7">The sequence shown here is derived from an EMBL/GenBank/DDBJ whole genome shotgun (WGS) entry which is preliminary data.</text>
</comment>
<feature type="domain" description="FAD/NAD(P)-binding" evidence="6">
    <location>
        <begin position="38"/>
        <end position="367"/>
    </location>
</feature>
<name>A0A0W0ZPD8_9GAMM</name>
<protein>
    <submittedName>
        <fullName evidence="7">Respiratory NADH dehydrogenase 2/cupric reductase</fullName>
        <ecNumber evidence="7">1.16.1.-</ecNumber>
    </submittedName>
</protein>
<evidence type="ECO:0000256" key="2">
    <source>
        <dbReference type="ARBA" id="ARBA00005272"/>
    </source>
</evidence>
<dbReference type="InterPro" id="IPR036188">
    <property type="entry name" value="FAD/NAD-bd_sf"/>
</dbReference>
<sequence>MFTEIARCKGSIERCIVKPYYNNNLFYGSVFMANKVPNIVIVGGGAGGMELAALLGKKFGKAGTASITLVDCSPTHIWKPLLHEVAAGSLFTNENEIDYLAYAATHHVHFVLGALEGLNRSKKEIYLSPFYSHEQEILPKRAVAYDILIIAVGSVANDFGIPGVREHCLFLDNIEQAAYFHRELLNRCMRLSQQPQQGQFNLVVVGGGATGIELIAELNSTIHEIIDYGIGIQPELISFTLIEAANRLLTALPEDLSEKVATGLTRMGVKVCVNQQVDTVTKEGLHTKSSQFIPADLVVWTAGIKAPDFLHHLDGLEVNHINQLLVKQTLQTTLDDSIFVLGDCASCPQTNSDKMVPPRAQAAHQQARFLYKNLHKYLEGKPLPVYHYHDHGSLVTLSHQVVGNLMGKMTQRFMIEGKLARLFYLSLYKQHQMSLYGGWRVFLLTLSNVLSRRVKPRLKLH</sequence>
<keyword evidence="5 7" id="KW-0560">Oxidoreductase</keyword>
<reference evidence="7 8" key="1">
    <citation type="submission" date="2015-11" db="EMBL/GenBank/DDBJ databases">
        <title>Genomic analysis of 38 Legionella species identifies large and diverse effector repertoires.</title>
        <authorList>
            <person name="Burstein D."/>
            <person name="Amaro F."/>
            <person name="Zusman T."/>
            <person name="Lifshitz Z."/>
            <person name="Cohen O."/>
            <person name="Gilbert J.A."/>
            <person name="Pupko T."/>
            <person name="Shuman H.A."/>
            <person name="Segal G."/>
        </authorList>
    </citation>
    <scope>NUCLEOTIDE SEQUENCE [LARGE SCALE GENOMIC DNA]</scope>
    <source>
        <strain evidence="7 8">IMVS3376</strain>
    </source>
</reference>
<proteinExistence type="inferred from homology"/>
<dbReference type="InterPro" id="IPR051169">
    <property type="entry name" value="NADH-Q_oxidoreductase"/>
</dbReference>
<comment type="cofactor">
    <cofactor evidence="1">
        <name>FAD</name>
        <dbReference type="ChEBI" id="CHEBI:57692"/>
    </cofactor>
</comment>
<dbReference type="EC" id="1.16.1.-" evidence="7"/>
<dbReference type="PANTHER" id="PTHR42913:SF3">
    <property type="entry name" value="64 KDA MITOCHONDRIAL NADH DEHYDROGENASE (EUROFUNG)"/>
    <property type="match status" value="1"/>
</dbReference>
<keyword evidence="4" id="KW-0274">FAD</keyword>
<evidence type="ECO:0000256" key="4">
    <source>
        <dbReference type="ARBA" id="ARBA00022827"/>
    </source>
</evidence>
<dbReference type="PATRIC" id="fig|947033.5.peg.388"/>
<dbReference type="GO" id="GO:0019646">
    <property type="term" value="P:aerobic electron transport chain"/>
    <property type="evidence" value="ECO:0007669"/>
    <property type="project" value="TreeGrafter"/>
</dbReference>
<dbReference type="GO" id="GO:0003955">
    <property type="term" value="F:NAD(P)H dehydrogenase (quinone) activity"/>
    <property type="evidence" value="ECO:0007669"/>
    <property type="project" value="TreeGrafter"/>
</dbReference>
<comment type="similarity">
    <text evidence="2">Belongs to the NADH dehydrogenase family.</text>
</comment>
<dbReference type="STRING" id="947033.Lste_0361"/>
<keyword evidence="3" id="KW-0285">Flavoprotein</keyword>
<dbReference type="PRINTS" id="PR00368">
    <property type="entry name" value="FADPNR"/>
</dbReference>
<accession>A0A0W0ZPD8</accession>
<dbReference type="AlphaFoldDB" id="A0A0W0ZPD8"/>
<dbReference type="Pfam" id="PF07992">
    <property type="entry name" value="Pyr_redox_2"/>
    <property type="match status" value="1"/>
</dbReference>
<dbReference type="Proteomes" id="UP000054926">
    <property type="component" value="Unassembled WGS sequence"/>
</dbReference>
<organism evidence="7 8">
    <name type="scientific">Legionella steelei</name>
    <dbReference type="NCBI Taxonomy" id="947033"/>
    <lineage>
        <taxon>Bacteria</taxon>
        <taxon>Pseudomonadati</taxon>
        <taxon>Pseudomonadota</taxon>
        <taxon>Gammaproteobacteria</taxon>
        <taxon>Legionellales</taxon>
        <taxon>Legionellaceae</taxon>
        <taxon>Legionella</taxon>
    </lineage>
</organism>
<dbReference type="SUPFAM" id="SSF51905">
    <property type="entry name" value="FAD/NAD(P)-binding domain"/>
    <property type="match status" value="1"/>
</dbReference>
<keyword evidence="8" id="KW-1185">Reference proteome</keyword>
<dbReference type="Gene3D" id="3.50.50.100">
    <property type="match status" value="1"/>
</dbReference>
<evidence type="ECO:0000313" key="7">
    <source>
        <dbReference type="EMBL" id="KTD71037.1"/>
    </source>
</evidence>